<accession>A0A9D1FMR0</accession>
<protein>
    <submittedName>
        <fullName evidence="2">DUF4860 domain-containing protein</fullName>
    </submittedName>
</protein>
<dbReference type="EMBL" id="DVJP01000050">
    <property type="protein sequence ID" value="HIS76696.1"/>
    <property type="molecule type" value="Genomic_DNA"/>
</dbReference>
<keyword evidence="1" id="KW-0472">Membrane</keyword>
<keyword evidence="1" id="KW-1133">Transmembrane helix</keyword>
<reference evidence="2" key="1">
    <citation type="submission" date="2020-10" db="EMBL/GenBank/DDBJ databases">
        <authorList>
            <person name="Gilroy R."/>
        </authorList>
    </citation>
    <scope>NUCLEOTIDE SEQUENCE</scope>
    <source>
        <strain evidence="2">CHK199-13235</strain>
    </source>
</reference>
<dbReference type="Proteomes" id="UP000824002">
    <property type="component" value="Unassembled WGS sequence"/>
</dbReference>
<gene>
    <name evidence="2" type="ORF">IAB51_07775</name>
</gene>
<dbReference type="Pfam" id="PF16152">
    <property type="entry name" value="DUF4860"/>
    <property type="match status" value="1"/>
</dbReference>
<comment type="caution">
    <text evidence="2">The sequence shown here is derived from an EMBL/GenBank/DDBJ whole genome shotgun (WGS) entry which is preliminary data.</text>
</comment>
<dbReference type="AlphaFoldDB" id="A0A9D1FMR0"/>
<sequence>MLTNGKKHSAETFLTLGVFGIFAILAVLLTLMGARAYRRIAGRMDENNALRSSLSYVANKVRAGDHAGGVSLEIRGDLETLCLSETAEGETYETLLFFADGWLREYAAVAGAARELSPDSGEKIVELAGFSMEQEGDTLRLAAEAKGGASMELTVAVRSEGGLVS</sequence>
<feature type="transmembrane region" description="Helical" evidence="1">
    <location>
        <begin position="12"/>
        <end position="34"/>
    </location>
</feature>
<dbReference type="InterPro" id="IPR032340">
    <property type="entry name" value="DUF4860"/>
</dbReference>
<evidence type="ECO:0000313" key="3">
    <source>
        <dbReference type="Proteomes" id="UP000824002"/>
    </source>
</evidence>
<proteinExistence type="predicted"/>
<keyword evidence="1" id="KW-0812">Transmembrane</keyword>
<evidence type="ECO:0000313" key="2">
    <source>
        <dbReference type="EMBL" id="HIS76696.1"/>
    </source>
</evidence>
<name>A0A9D1FMR0_9FIRM</name>
<organism evidence="2 3">
    <name type="scientific">Candidatus Merdivicinus excrementipullorum</name>
    <dbReference type="NCBI Taxonomy" id="2840867"/>
    <lineage>
        <taxon>Bacteria</taxon>
        <taxon>Bacillati</taxon>
        <taxon>Bacillota</taxon>
        <taxon>Clostridia</taxon>
        <taxon>Eubacteriales</taxon>
        <taxon>Oscillospiraceae</taxon>
        <taxon>Oscillospiraceae incertae sedis</taxon>
        <taxon>Candidatus Merdivicinus</taxon>
    </lineage>
</organism>
<reference evidence="2" key="2">
    <citation type="journal article" date="2021" name="PeerJ">
        <title>Extensive microbial diversity within the chicken gut microbiome revealed by metagenomics and culture.</title>
        <authorList>
            <person name="Gilroy R."/>
            <person name="Ravi A."/>
            <person name="Getino M."/>
            <person name="Pursley I."/>
            <person name="Horton D.L."/>
            <person name="Alikhan N.F."/>
            <person name="Baker D."/>
            <person name="Gharbi K."/>
            <person name="Hall N."/>
            <person name="Watson M."/>
            <person name="Adriaenssens E.M."/>
            <person name="Foster-Nyarko E."/>
            <person name="Jarju S."/>
            <person name="Secka A."/>
            <person name="Antonio M."/>
            <person name="Oren A."/>
            <person name="Chaudhuri R.R."/>
            <person name="La Ragione R."/>
            <person name="Hildebrand F."/>
            <person name="Pallen M.J."/>
        </authorList>
    </citation>
    <scope>NUCLEOTIDE SEQUENCE</scope>
    <source>
        <strain evidence="2">CHK199-13235</strain>
    </source>
</reference>
<evidence type="ECO:0000256" key="1">
    <source>
        <dbReference type="SAM" id="Phobius"/>
    </source>
</evidence>